<dbReference type="EMBL" id="MN379547">
    <property type="protein sequence ID" value="QIR82140.1"/>
    <property type="molecule type" value="Genomic_DNA"/>
</dbReference>
<evidence type="ECO:0000313" key="1">
    <source>
        <dbReference type="EMBL" id="QIR82140.1"/>
    </source>
</evidence>
<sequence length="186" mass="20584">MGLNFLIGNVVCAHALEGGGYSRSTNTRDDSSNEEHPITRIQILSEGNTSSETSTIRGIIHPRSKNMIRRLVEGSRDSSEVHQARRLPSRHINQRPRDDELVLSDRLLLLILHPRESQLHPQVLQLPHTGYSSRSNNLLLPLGSGIEDEAEEVAVGLILPARTRADRVAAIVARHVQAVSQSANLY</sequence>
<dbReference type="AlphaFoldDB" id="A0A6G9W250"/>
<proteinExistence type="predicted"/>
<name>A0A6G9W250_9ZZZZ</name>
<organism evidence="1">
    <name type="scientific">unidentified</name>
    <dbReference type="NCBI Taxonomy" id="32644"/>
    <lineage>
        <taxon>unclassified sequences</taxon>
    </lineage>
</organism>
<reference evidence="1" key="1">
    <citation type="submission" date="2019-08" db="EMBL/GenBank/DDBJ databases">
        <title>Identification of single stranded DNA viruses in chicken tracheal swab swabs.</title>
        <authorList>
            <person name="Chrzastek K."/>
            <person name="Kapczynski D."/>
            <person name="Kulkarni A."/>
            <person name="Chappell L."/>
            <person name="Schmidlin K."/>
            <person name="Varsani A."/>
        </authorList>
    </citation>
    <scope>NUCLEOTIDE SEQUENCE</scope>
    <source>
        <strain evidence="1">Mg4_9497</strain>
    </source>
</reference>
<protein>
    <submittedName>
        <fullName evidence="1">Uncharacterized protein</fullName>
    </submittedName>
</protein>
<accession>A0A6G9W250</accession>